<dbReference type="PANTHER" id="PTHR22911:SF79">
    <property type="entry name" value="MOBA-LIKE NTP TRANSFERASE DOMAIN-CONTAINING PROTEIN"/>
    <property type="match status" value="1"/>
</dbReference>
<feature type="transmembrane region" description="Helical" evidence="1">
    <location>
        <begin position="91"/>
        <end position="110"/>
    </location>
</feature>
<feature type="transmembrane region" description="Helical" evidence="1">
    <location>
        <begin position="214"/>
        <end position="232"/>
    </location>
</feature>
<dbReference type="SUPFAM" id="SSF103481">
    <property type="entry name" value="Multidrug resistance efflux transporter EmrE"/>
    <property type="match status" value="2"/>
</dbReference>
<dbReference type="GO" id="GO:0016020">
    <property type="term" value="C:membrane"/>
    <property type="evidence" value="ECO:0007669"/>
    <property type="project" value="InterPro"/>
</dbReference>
<keyword evidence="1" id="KW-0812">Transmembrane</keyword>
<protein>
    <submittedName>
        <fullName evidence="3">EamA-like transporter family</fullName>
    </submittedName>
</protein>
<evidence type="ECO:0000313" key="4">
    <source>
        <dbReference type="Proteomes" id="UP000233387"/>
    </source>
</evidence>
<dbReference type="InterPro" id="IPR037185">
    <property type="entry name" value="EmrE-like"/>
</dbReference>
<keyword evidence="4" id="KW-1185">Reference proteome</keyword>
<keyword evidence="1" id="KW-0472">Membrane</keyword>
<dbReference type="OrthoDB" id="9150437at2"/>
<evidence type="ECO:0000256" key="1">
    <source>
        <dbReference type="SAM" id="Phobius"/>
    </source>
</evidence>
<reference evidence="3 4" key="1">
    <citation type="submission" date="2017-06" db="EMBL/GenBank/DDBJ databases">
        <title>Raineya orbicola gen. nov., sp. nov. a slightly thermophilic bacterium of the phylum Bacteroidetes and the description of Raineyaceae fam. nov.</title>
        <authorList>
            <person name="Albuquerque L."/>
            <person name="Polonia A.R.M."/>
            <person name="Barroso C."/>
            <person name="Froufe H.J.C."/>
            <person name="Lage O."/>
            <person name="Lobo-Da-Cunha A."/>
            <person name="Egas C."/>
            <person name="Da Costa M.S."/>
        </authorList>
    </citation>
    <scope>NUCLEOTIDE SEQUENCE [LARGE SCALE GENOMIC DNA]</scope>
    <source>
        <strain evidence="3 4">SPSPC-11</strain>
    </source>
</reference>
<dbReference type="RefSeq" id="WP_101359189.1">
    <property type="nucleotide sequence ID" value="NZ_NKXO01000030.1"/>
</dbReference>
<feature type="domain" description="EamA" evidence="2">
    <location>
        <begin position="148"/>
        <end position="285"/>
    </location>
</feature>
<feature type="transmembrane region" description="Helical" evidence="1">
    <location>
        <begin position="38"/>
        <end position="56"/>
    </location>
</feature>
<evidence type="ECO:0000313" key="3">
    <source>
        <dbReference type="EMBL" id="PKQ67803.1"/>
    </source>
</evidence>
<keyword evidence="1" id="KW-1133">Transmembrane helix</keyword>
<dbReference type="InterPro" id="IPR000620">
    <property type="entry name" value="EamA_dom"/>
</dbReference>
<proteinExistence type="predicted"/>
<feature type="transmembrane region" description="Helical" evidence="1">
    <location>
        <begin position="145"/>
        <end position="166"/>
    </location>
</feature>
<feature type="transmembrane region" description="Helical" evidence="1">
    <location>
        <begin position="68"/>
        <end position="85"/>
    </location>
</feature>
<dbReference type="Proteomes" id="UP000233387">
    <property type="component" value="Unassembled WGS sequence"/>
</dbReference>
<dbReference type="EMBL" id="NKXO01000030">
    <property type="protein sequence ID" value="PKQ67803.1"/>
    <property type="molecule type" value="Genomic_DNA"/>
</dbReference>
<feature type="transmembrane region" description="Helical" evidence="1">
    <location>
        <begin position="239"/>
        <end position="261"/>
    </location>
</feature>
<dbReference type="PANTHER" id="PTHR22911">
    <property type="entry name" value="ACYL-MALONYL CONDENSING ENZYME-RELATED"/>
    <property type="match status" value="1"/>
</dbReference>
<feature type="transmembrane region" description="Helical" evidence="1">
    <location>
        <begin position="122"/>
        <end position="139"/>
    </location>
</feature>
<dbReference type="AlphaFoldDB" id="A0A2N3IC30"/>
<organism evidence="3 4">
    <name type="scientific">Raineya orbicola</name>
    <dbReference type="NCBI Taxonomy" id="2016530"/>
    <lineage>
        <taxon>Bacteria</taxon>
        <taxon>Pseudomonadati</taxon>
        <taxon>Bacteroidota</taxon>
        <taxon>Cytophagia</taxon>
        <taxon>Cytophagales</taxon>
        <taxon>Raineyaceae</taxon>
        <taxon>Raineya</taxon>
    </lineage>
</organism>
<evidence type="ECO:0000259" key="2">
    <source>
        <dbReference type="Pfam" id="PF00892"/>
    </source>
</evidence>
<dbReference type="Pfam" id="PF00892">
    <property type="entry name" value="EamA"/>
    <property type="match status" value="2"/>
</dbReference>
<feature type="domain" description="EamA" evidence="2">
    <location>
        <begin position="9"/>
        <end position="138"/>
    </location>
</feature>
<sequence length="317" mass="36483">MQKPTLKDYFLLHLIVLIWGFTAILGDKRLVDLSSLMVVFYRTLITSIALWIWFLWAKKPFQLPTKDFWKILGTGGIIAVHWLLFFGASRVSNVSICLVGLATTTFWTSLIEPLFYKRKFRTFQIFLGIVTFAGIFQVFRAEFQYAEGFLLGMFSALAGAIFSVFNSKFIRRYDQFTITFYEMIGAFLTITLFSVIWGAVGLENLKLYPTEWEWLWIGILALVCTVFAYPMGVKLMKKFSVFAVNLTVNLEPVYGILLAFVIFGEKEKMSANFYLGASIILLAVFSYPLMMYVSAQRKKRNQLITSKPLVESQIEHF</sequence>
<comment type="caution">
    <text evidence="3">The sequence shown here is derived from an EMBL/GenBank/DDBJ whole genome shotgun (WGS) entry which is preliminary data.</text>
</comment>
<name>A0A2N3IC30_9BACT</name>
<feature type="transmembrane region" description="Helical" evidence="1">
    <location>
        <begin position="273"/>
        <end position="293"/>
    </location>
</feature>
<accession>A0A2N3IC30</accession>
<feature type="transmembrane region" description="Helical" evidence="1">
    <location>
        <begin position="178"/>
        <end position="202"/>
    </location>
</feature>
<gene>
    <name evidence="3" type="ORF">Rain11_1893</name>
</gene>
<feature type="transmembrane region" description="Helical" evidence="1">
    <location>
        <begin position="9"/>
        <end position="26"/>
    </location>
</feature>